<organism evidence="1 2">
    <name type="scientific">Sulfidibacter corallicola</name>
    <dbReference type="NCBI Taxonomy" id="2818388"/>
    <lineage>
        <taxon>Bacteria</taxon>
        <taxon>Pseudomonadati</taxon>
        <taxon>Acidobacteriota</taxon>
        <taxon>Holophagae</taxon>
        <taxon>Acanthopleuribacterales</taxon>
        <taxon>Acanthopleuribacteraceae</taxon>
        <taxon>Sulfidibacter</taxon>
    </lineage>
</organism>
<dbReference type="RefSeq" id="WP_237378374.1">
    <property type="nucleotide sequence ID" value="NZ_CP071793.1"/>
</dbReference>
<evidence type="ECO:0000313" key="2">
    <source>
        <dbReference type="Proteomes" id="UP000663929"/>
    </source>
</evidence>
<reference evidence="1" key="1">
    <citation type="submission" date="2021-03" db="EMBL/GenBank/DDBJ databases">
        <title>Acanthopleuribacteraceae sp. M133.</title>
        <authorList>
            <person name="Wang G."/>
        </authorList>
    </citation>
    <scope>NUCLEOTIDE SEQUENCE</scope>
    <source>
        <strain evidence="1">M133</strain>
    </source>
</reference>
<accession>A0A8A4THT4</accession>
<dbReference type="SUPFAM" id="SSF48452">
    <property type="entry name" value="TPR-like"/>
    <property type="match status" value="2"/>
</dbReference>
<dbReference type="AlphaFoldDB" id="A0A8A4THT4"/>
<dbReference type="Proteomes" id="UP000663929">
    <property type="component" value="Chromosome"/>
</dbReference>
<dbReference type="Gene3D" id="1.25.40.10">
    <property type="entry name" value="Tetratricopeptide repeat domain"/>
    <property type="match status" value="2"/>
</dbReference>
<protein>
    <recommendedName>
        <fullName evidence="3">Tetratricopeptide repeat-containing protein</fullName>
    </recommendedName>
</protein>
<name>A0A8A4THT4_SULCO</name>
<keyword evidence="2" id="KW-1185">Reference proteome</keyword>
<sequence>MRLITLYLFVIAIGLNCFAWDDETATKALAVLQEQGAPAAIAFADKHEISPYSLGNRLLRSGDIAGAKHWFESLADQTDEAQYRYGLAYAQWVSGNHAVALKDAHFLLASEPPPKIRARTYYLTSQIHLAAYDLEAAEQDSLSSLAIYQSLDGMAGGEYLNHMILANVRLNRGEYDAAQSHLDAAIEANGRLQALGKKPYSLGAYYDLLGSLNLAQGNYFQALTMTRQSYDAFVNNGNRLLAEQAEAKTALLFLLAGNPEKAYKMAHTIWERTSHDDHRAYVRALNDITLMKLSQCNNHEADATSRKRATLAWANANPGGRMLKKLLQTIENTPCPDLTAHHH</sequence>
<evidence type="ECO:0000313" key="1">
    <source>
        <dbReference type="EMBL" id="QTD48722.1"/>
    </source>
</evidence>
<gene>
    <name evidence="1" type="ORF">J3U87_24340</name>
</gene>
<dbReference type="EMBL" id="CP071793">
    <property type="protein sequence ID" value="QTD48722.1"/>
    <property type="molecule type" value="Genomic_DNA"/>
</dbReference>
<dbReference type="InterPro" id="IPR011990">
    <property type="entry name" value="TPR-like_helical_dom_sf"/>
</dbReference>
<dbReference type="KEGG" id="scor:J3U87_24340"/>
<proteinExistence type="predicted"/>
<evidence type="ECO:0008006" key="3">
    <source>
        <dbReference type="Google" id="ProtNLM"/>
    </source>
</evidence>